<dbReference type="SUPFAM" id="SSF46785">
    <property type="entry name" value="Winged helix' DNA-binding domain"/>
    <property type="match status" value="1"/>
</dbReference>
<dbReference type="Gene3D" id="3.40.190.290">
    <property type="match status" value="1"/>
</dbReference>
<dbReference type="InterPro" id="IPR005119">
    <property type="entry name" value="LysR_subst-bd"/>
</dbReference>
<organism evidence="6 7">
    <name type="scientific">Microvirgula aerodenitrificans</name>
    <dbReference type="NCBI Taxonomy" id="57480"/>
    <lineage>
        <taxon>Bacteria</taxon>
        <taxon>Pseudomonadati</taxon>
        <taxon>Pseudomonadota</taxon>
        <taxon>Betaproteobacteria</taxon>
        <taxon>Neisseriales</taxon>
        <taxon>Aquaspirillaceae</taxon>
        <taxon>Microvirgula</taxon>
    </lineage>
</organism>
<feature type="domain" description="HTH lysR-type" evidence="5">
    <location>
        <begin position="1"/>
        <end position="59"/>
    </location>
</feature>
<gene>
    <name evidence="6" type="ORF">DAI18_05535</name>
</gene>
<evidence type="ECO:0000313" key="6">
    <source>
        <dbReference type="EMBL" id="AVY93568.1"/>
    </source>
</evidence>
<dbReference type="AlphaFoldDB" id="A0A2S0P865"/>
<dbReference type="PANTHER" id="PTHR30537:SF30">
    <property type="entry name" value="TRANSCRIPTIONAL REGULATOR-RELATED"/>
    <property type="match status" value="1"/>
</dbReference>
<evidence type="ECO:0000313" key="7">
    <source>
        <dbReference type="Proteomes" id="UP000244173"/>
    </source>
</evidence>
<dbReference type="CDD" id="cd08422">
    <property type="entry name" value="PBP2_CrgA_like"/>
    <property type="match status" value="1"/>
</dbReference>
<dbReference type="FunFam" id="1.10.10.10:FF:000001">
    <property type="entry name" value="LysR family transcriptional regulator"/>
    <property type="match status" value="1"/>
</dbReference>
<dbReference type="PANTHER" id="PTHR30537">
    <property type="entry name" value="HTH-TYPE TRANSCRIPTIONAL REGULATOR"/>
    <property type="match status" value="1"/>
</dbReference>
<evidence type="ECO:0000256" key="4">
    <source>
        <dbReference type="ARBA" id="ARBA00023163"/>
    </source>
</evidence>
<evidence type="ECO:0000256" key="1">
    <source>
        <dbReference type="ARBA" id="ARBA00009437"/>
    </source>
</evidence>
<accession>A0A2S0P865</accession>
<name>A0A2S0P865_9NEIS</name>
<dbReference type="STRING" id="1122240.GCA_000620105_01162"/>
<keyword evidence="4" id="KW-0804">Transcription</keyword>
<proteinExistence type="inferred from homology"/>
<evidence type="ECO:0000256" key="3">
    <source>
        <dbReference type="ARBA" id="ARBA00023125"/>
    </source>
</evidence>
<dbReference type="InterPro" id="IPR000847">
    <property type="entry name" value="LysR_HTH_N"/>
</dbReference>
<dbReference type="RefSeq" id="WP_028498543.1">
    <property type="nucleotide sequence ID" value="NZ_CP028519.1"/>
</dbReference>
<keyword evidence="7" id="KW-1185">Reference proteome</keyword>
<dbReference type="EMBL" id="CP028519">
    <property type="protein sequence ID" value="AVY93568.1"/>
    <property type="molecule type" value="Genomic_DNA"/>
</dbReference>
<comment type="similarity">
    <text evidence="1">Belongs to the LysR transcriptional regulatory family.</text>
</comment>
<keyword evidence="2" id="KW-0805">Transcription regulation</keyword>
<dbReference type="GO" id="GO:0003700">
    <property type="term" value="F:DNA-binding transcription factor activity"/>
    <property type="evidence" value="ECO:0007669"/>
    <property type="project" value="InterPro"/>
</dbReference>
<dbReference type="Proteomes" id="UP000244173">
    <property type="component" value="Chromosome"/>
</dbReference>
<protein>
    <submittedName>
        <fullName evidence="6">LysR family transcriptional regulator</fullName>
    </submittedName>
</protein>
<dbReference type="InterPro" id="IPR036388">
    <property type="entry name" value="WH-like_DNA-bd_sf"/>
</dbReference>
<reference evidence="6 7" key="1">
    <citation type="submission" date="2018-04" db="EMBL/GenBank/DDBJ databases">
        <title>Denitrifier Microvirgula.</title>
        <authorList>
            <person name="Anderson E."/>
            <person name="Jang J."/>
            <person name="Ishii S."/>
        </authorList>
    </citation>
    <scope>NUCLEOTIDE SEQUENCE [LARGE SCALE GENOMIC DNA]</scope>
    <source>
        <strain evidence="6 7">BE2.4</strain>
    </source>
</reference>
<evidence type="ECO:0000259" key="5">
    <source>
        <dbReference type="PROSITE" id="PS50931"/>
    </source>
</evidence>
<dbReference type="SUPFAM" id="SSF53850">
    <property type="entry name" value="Periplasmic binding protein-like II"/>
    <property type="match status" value="1"/>
</dbReference>
<evidence type="ECO:0000256" key="2">
    <source>
        <dbReference type="ARBA" id="ARBA00023015"/>
    </source>
</evidence>
<dbReference type="GO" id="GO:0043565">
    <property type="term" value="F:sequence-specific DNA binding"/>
    <property type="evidence" value="ECO:0007669"/>
    <property type="project" value="TreeGrafter"/>
</dbReference>
<dbReference type="PROSITE" id="PS50931">
    <property type="entry name" value="HTH_LYSR"/>
    <property type="match status" value="1"/>
</dbReference>
<dbReference type="InterPro" id="IPR058163">
    <property type="entry name" value="LysR-type_TF_proteobact-type"/>
</dbReference>
<dbReference type="Pfam" id="PF03466">
    <property type="entry name" value="LysR_substrate"/>
    <property type="match status" value="1"/>
</dbReference>
<dbReference type="Gene3D" id="1.10.10.10">
    <property type="entry name" value="Winged helix-like DNA-binding domain superfamily/Winged helix DNA-binding domain"/>
    <property type="match status" value="1"/>
</dbReference>
<dbReference type="Pfam" id="PF00126">
    <property type="entry name" value="HTH_1"/>
    <property type="match status" value="1"/>
</dbReference>
<dbReference type="KEGG" id="maer:DAI18_05535"/>
<dbReference type="GO" id="GO:0006351">
    <property type="term" value="P:DNA-templated transcription"/>
    <property type="evidence" value="ECO:0007669"/>
    <property type="project" value="TreeGrafter"/>
</dbReference>
<dbReference type="OrthoDB" id="8678019at2"/>
<keyword evidence="3" id="KW-0238">DNA-binding</keyword>
<sequence>MDALRSMAIFATVVEQGSMRAAARVLGITPSAVSQQIAQLERDCAVTLLYRTTRKLTLTEAGQMFYDGCADMLAAARRARTRLAELRDTLNGELRMTAPVGFVGRMISDALAPLLAANPGLTLTLIVSDERIDLIGERIDLALRVGQLEDSTLIARQLARCDSLLVASPAYLARHPPLLTPEQLVRHTWLLLDVGQGAQMPGFSGPDGQTFTLRVEPRVRSNNILQVRSFTCAGLGLSVQPETEIRNELARGELVRVLPGWSLPQMGIYAVTPRRDAQPAKVRHAIAALQDYFARQAG</sequence>
<dbReference type="InterPro" id="IPR036390">
    <property type="entry name" value="WH_DNA-bd_sf"/>
</dbReference>